<dbReference type="AlphaFoldDB" id="A0A430UEY3"/>
<accession>A0A430UEY3</accession>
<proteinExistence type="predicted"/>
<comment type="caution">
    <text evidence="1">The sequence shown here is derived from an EMBL/GenBank/DDBJ whole genome shotgun (WGS) entry which is preliminary data.</text>
</comment>
<gene>
    <name evidence="1" type="ORF">CSW29_10610</name>
</gene>
<evidence type="ECO:0000313" key="2">
    <source>
        <dbReference type="Proteomes" id="UP000288347"/>
    </source>
</evidence>
<reference evidence="1 2" key="1">
    <citation type="journal article" date="2019" name="Extremophiles">
        <title>Biogeography of thermophiles and predominance of Thermus scotoductus in domestic water heaters.</title>
        <authorList>
            <person name="Wilpiszeski R.L."/>
            <person name="Zhang Z."/>
            <person name="House C.H."/>
        </authorList>
    </citation>
    <scope>NUCLEOTIDE SEQUENCE [LARGE SCALE GENOMIC DNA]</scope>
    <source>
        <strain evidence="1 2">16_S16</strain>
    </source>
</reference>
<name>A0A430UEY3_THESC</name>
<evidence type="ECO:0000313" key="1">
    <source>
        <dbReference type="EMBL" id="RTH98068.1"/>
    </source>
</evidence>
<dbReference type="EMBL" id="PEMH01000364">
    <property type="protein sequence ID" value="RTH98068.1"/>
    <property type="molecule type" value="Genomic_DNA"/>
</dbReference>
<sequence length="77" mass="8989">MKNGKKKEREQYKVFTTREYGEEQTFWVRIGTAFKGEKSIQVLLDALPLSGKLVILLENGEDEDDQEAELTLSKRRR</sequence>
<organism evidence="1 2">
    <name type="scientific">Thermus scotoductus</name>
    <dbReference type="NCBI Taxonomy" id="37636"/>
    <lineage>
        <taxon>Bacteria</taxon>
        <taxon>Thermotogati</taxon>
        <taxon>Deinococcota</taxon>
        <taxon>Deinococci</taxon>
        <taxon>Thermales</taxon>
        <taxon>Thermaceae</taxon>
        <taxon>Thermus</taxon>
    </lineage>
</organism>
<dbReference type="RefSeq" id="WP_126217290.1">
    <property type="nucleotide sequence ID" value="NZ_PEMH01000364.1"/>
</dbReference>
<protein>
    <submittedName>
        <fullName evidence="1">Uncharacterized protein</fullName>
    </submittedName>
</protein>
<dbReference type="Proteomes" id="UP000288347">
    <property type="component" value="Unassembled WGS sequence"/>
</dbReference>